<comment type="caution">
    <text evidence="3">The sequence shown here is derived from an EMBL/GenBank/DDBJ whole genome shotgun (WGS) entry which is preliminary data.</text>
</comment>
<sequence>MQAVRQAVETIKETAANIGASAMSGLEKTRATLEEKTDIMNAQDEKEKEIATQKKVERINQAELEKQRARQYNAAAKQAAIASQSPRSESPTTGPGPETTKSPHNTPTGPVTETAAATHNMTGPGPDTATPSNKGTASHPTDEHASQMSPMAVHGDGLGVVLGGPTDNVVGSHQTGTNLGVDSTAQNINVGGSAPESGPNLGMDSTAQNTHVSGSAPAAGLNKGCKGPVWTIPGADLLRWPYTKNGEYTVKSGYRAIKLWADATEQGPSPSSSPDISLWKAVWEAKVPKKIQMFIWKACHNLLPVKIINTLAAIGSPLSSEEQY</sequence>
<proteinExistence type="inferred from homology"/>
<evidence type="ECO:0008006" key="5">
    <source>
        <dbReference type="Google" id="ProtNLM"/>
    </source>
</evidence>
<dbReference type="PANTHER" id="PTHR33493:SF2">
    <property type="entry name" value="LATE EMBRYOGENESIS ABUNDANT PROTEIN 46"/>
    <property type="match status" value="1"/>
</dbReference>
<dbReference type="AlphaFoldDB" id="A0AAN9FPM9"/>
<evidence type="ECO:0000256" key="1">
    <source>
        <dbReference type="ARBA" id="ARBA00010975"/>
    </source>
</evidence>
<organism evidence="3 4">
    <name type="scientific">Clitoria ternatea</name>
    <name type="common">Butterfly pea</name>
    <dbReference type="NCBI Taxonomy" id="43366"/>
    <lineage>
        <taxon>Eukaryota</taxon>
        <taxon>Viridiplantae</taxon>
        <taxon>Streptophyta</taxon>
        <taxon>Embryophyta</taxon>
        <taxon>Tracheophyta</taxon>
        <taxon>Spermatophyta</taxon>
        <taxon>Magnoliopsida</taxon>
        <taxon>eudicotyledons</taxon>
        <taxon>Gunneridae</taxon>
        <taxon>Pentapetalae</taxon>
        <taxon>rosids</taxon>
        <taxon>fabids</taxon>
        <taxon>Fabales</taxon>
        <taxon>Fabaceae</taxon>
        <taxon>Papilionoideae</taxon>
        <taxon>50 kb inversion clade</taxon>
        <taxon>NPAAA clade</taxon>
        <taxon>indigoferoid/millettioid clade</taxon>
        <taxon>Phaseoleae</taxon>
        <taxon>Clitoria</taxon>
    </lineage>
</organism>
<dbReference type="Proteomes" id="UP001359559">
    <property type="component" value="Unassembled WGS sequence"/>
</dbReference>
<feature type="compositionally biased region" description="Polar residues" evidence="2">
    <location>
        <begin position="104"/>
        <end position="121"/>
    </location>
</feature>
<protein>
    <recommendedName>
        <fullName evidence="5">Reverse transcriptase zinc-binding domain-containing protein</fullName>
    </recommendedName>
</protein>
<dbReference type="GO" id="GO:0009793">
    <property type="term" value="P:embryo development ending in seed dormancy"/>
    <property type="evidence" value="ECO:0007669"/>
    <property type="project" value="InterPro"/>
</dbReference>
<evidence type="ECO:0000313" key="4">
    <source>
        <dbReference type="Proteomes" id="UP001359559"/>
    </source>
</evidence>
<keyword evidence="4" id="KW-1185">Reference proteome</keyword>
<dbReference type="EMBL" id="JAYKXN010000006">
    <property type="protein sequence ID" value="KAK7278826.1"/>
    <property type="molecule type" value="Genomic_DNA"/>
</dbReference>
<feature type="compositionally biased region" description="Low complexity" evidence="2">
    <location>
        <begin position="70"/>
        <end position="103"/>
    </location>
</feature>
<evidence type="ECO:0000256" key="2">
    <source>
        <dbReference type="SAM" id="MobiDB-lite"/>
    </source>
</evidence>
<feature type="region of interest" description="Disordered" evidence="2">
    <location>
        <begin position="191"/>
        <end position="220"/>
    </location>
</feature>
<feature type="compositionally biased region" description="Polar residues" evidence="2">
    <location>
        <begin position="203"/>
        <end position="213"/>
    </location>
</feature>
<dbReference type="InterPro" id="IPR005513">
    <property type="entry name" value="LEA_1"/>
</dbReference>
<reference evidence="3 4" key="1">
    <citation type="submission" date="2024-01" db="EMBL/GenBank/DDBJ databases">
        <title>The genomes of 5 underutilized Papilionoideae crops provide insights into root nodulation and disease resistance.</title>
        <authorList>
            <person name="Yuan L."/>
        </authorList>
    </citation>
    <scope>NUCLEOTIDE SEQUENCE [LARGE SCALE GENOMIC DNA]</scope>
    <source>
        <strain evidence="3">LY-2023</strain>
        <tissue evidence="3">Leaf</tissue>
    </source>
</reference>
<dbReference type="PANTHER" id="PTHR33493">
    <property type="entry name" value="LATE EMBRYOGENESIS ABUNDANT PROTEIN 6-RELATED"/>
    <property type="match status" value="1"/>
</dbReference>
<accession>A0AAN9FPM9</accession>
<evidence type="ECO:0000313" key="3">
    <source>
        <dbReference type="EMBL" id="KAK7278826.1"/>
    </source>
</evidence>
<comment type="similarity">
    <text evidence="1">Belongs to the LEA type 1 family.</text>
</comment>
<gene>
    <name evidence="3" type="ORF">RJT34_23864</name>
</gene>
<name>A0AAN9FPM9_CLITE</name>
<dbReference type="Pfam" id="PF03760">
    <property type="entry name" value="LEA_1"/>
    <property type="match status" value="1"/>
</dbReference>
<feature type="region of interest" description="Disordered" evidence="2">
    <location>
        <begin position="68"/>
        <end position="155"/>
    </location>
</feature>
<feature type="compositionally biased region" description="Polar residues" evidence="2">
    <location>
        <begin position="129"/>
        <end position="139"/>
    </location>
</feature>